<dbReference type="EMBL" id="BMNL01000001">
    <property type="protein sequence ID" value="GGP19063.1"/>
    <property type="molecule type" value="Genomic_DNA"/>
</dbReference>
<feature type="region of interest" description="Disordered" evidence="1">
    <location>
        <begin position="1"/>
        <end position="20"/>
    </location>
</feature>
<evidence type="ECO:0000313" key="2">
    <source>
        <dbReference type="EMBL" id="GGP19063.1"/>
    </source>
</evidence>
<gene>
    <name evidence="2" type="ORF">GCM10007981_01230</name>
</gene>
<sequence length="88" mass="9487">MAWAKAMEGKPHPLGREGGWNSLSLSQKASLGRCIEALAAQRVPRHALREYELHNRRSGEAEVDLLSGVNGAVPPIQVTCSIITGKGR</sequence>
<proteinExistence type="predicted"/>
<evidence type="ECO:0000256" key="1">
    <source>
        <dbReference type="SAM" id="MobiDB-lite"/>
    </source>
</evidence>
<accession>A0A830GVE6</accession>
<organism evidence="2 3">
    <name type="scientific">Thermocladium modestius</name>
    <dbReference type="NCBI Taxonomy" id="62609"/>
    <lineage>
        <taxon>Archaea</taxon>
        <taxon>Thermoproteota</taxon>
        <taxon>Thermoprotei</taxon>
        <taxon>Thermoproteales</taxon>
        <taxon>Thermoproteaceae</taxon>
        <taxon>Thermocladium</taxon>
    </lineage>
</organism>
<keyword evidence="3" id="KW-1185">Reference proteome</keyword>
<name>A0A830GVE6_9CREN</name>
<reference evidence="2" key="1">
    <citation type="journal article" date="2014" name="Int. J. Syst. Evol. Microbiol.">
        <title>Complete genome sequence of Corynebacterium casei LMG S-19264T (=DSM 44701T), isolated from a smear-ripened cheese.</title>
        <authorList>
            <consortium name="US DOE Joint Genome Institute (JGI-PGF)"/>
            <person name="Walter F."/>
            <person name="Albersmeier A."/>
            <person name="Kalinowski J."/>
            <person name="Ruckert C."/>
        </authorList>
    </citation>
    <scope>NUCLEOTIDE SEQUENCE</scope>
    <source>
        <strain evidence="2">JCM 10088</strain>
    </source>
</reference>
<protein>
    <submittedName>
        <fullName evidence="2">Uncharacterized protein</fullName>
    </submittedName>
</protein>
<reference evidence="2" key="2">
    <citation type="submission" date="2020-09" db="EMBL/GenBank/DDBJ databases">
        <authorList>
            <person name="Sun Q."/>
            <person name="Ohkuma M."/>
        </authorList>
    </citation>
    <scope>NUCLEOTIDE SEQUENCE</scope>
    <source>
        <strain evidence="2">JCM 10088</strain>
    </source>
</reference>
<dbReference type="RefSeq" id="WP_188595540.1">
    <property type="nucleotide sequence ID" value="NZ_BMNL01000001.1"/>
</dbReference>
<dbReference type="Proteomes" id="UP000610960">
    <property type="component" value="Unassembled WGS sequence"/>
</dbReference>
<dbReference type="AlphaFoldDB" id="A0A830GVE6"/>
<evidence type="ECO:0000313" key="3">
    <source>
        <dbReference type="Proteomes" id="UP000610960"/>
    </source>
</evidence>
<comment type="caution">
    <text evidence="2">The sequence shown here is derived from an EMBL/GenBank/DDBJ whole genome shotgun (WGS) entry which is preliminary data.</text>
</comment>